<proteinExistence type="predicted"/>
<accession>A0A180GIY1</accession>
<dbReference type="Proteomes" id="UP000005240">
    <property type="component" value="Unassembled WGS sequence"/>
</dbReference>
<evidence type="ECO:0000313" key="3">
    <source>
        <dbReference type="Proteomes" id="UP000005240"/>
    </source>
</evidence>
<reference evidence="2" key="4">
    <citation type="submission" date="2025-05" db="UniProtKB">
        <authorList>
            <consortium name="EnsemblFungi"/>
        </authorList>
    </citation>
    <scope>IDENTIFICATION</scope>
    <source>
        <strain evidence="2">isolate 1-1 / race 1 (BBBD)</strain>
    </source>
</reference>
<keyword evidence="3" id="KW-1185">Reference proteome</keyword>
<gene>
    <name evidence="1" type="ORF">PTTG_12620</name>
</gene>
<dbReference type="EMBL" id="ADAS02000064">
    <property type="protein sequence ID" value="OAV92399.1"/>
    <property type="molecule type" value="Genomic_DNA"/>
</dbReference>
<dbReference type="EnsemblFungi" id="PTTG_12620-t43_1">
    <property type="protein sequence ID" value="PTTG_12620-t43_1-p1"/>
    <property type="gene ID" value="PTTG_12620"/>
</dbReference>
<dbReference type="OrthoDB" id="406505at2759"/>
<sequence>MLTAPDHLLLRIQGAPWERGNCLFLGWPQPKGLNPIAINSRMWDSARMCGACIAITNEFGTHLAVVTDQSAVKQNLILCLRRIKSDGG</sequence>
<dbReference type="VEuPathDB" id="FungiDB:PTTG_12620"/>
<evidence type="ECO:0000313" key="2">
    <source>
        <dbReference type="EnsemblFungi" id="PTTG_12620-t43_1-p1"/>
    </source>
</evidence>
<name>A0A180GIY1_PUCT1</name>
<organism evidence="1">
    <name type="scientific">Puccinia triticina (isolate 1-1 / race 1 (BBBD))</name>
    <name type="common">Brown leaf rust fungus</name>
    <dbReference type="NCBI Taxonomy" id="630390"/>
    <lineage>
        <taxon>Eukaryota</taxon>
        <taxon>Fungi</taxon>
        <taxon>Dikarya</taxon>
        <taxon>Basidiomycota</taxon>
        <taxon>Pucciniomycotina</taxon>
        <taxon>Pucciniomycetes</taxon>
        <taxon>Pucciniales</taxon>
        <taxon>Pucciniaceae</taxon>
        <taxon>Puccinia</taxon>
    </lineage>
</organism>
<dbReference type="SUPFAM" id="SSF50685">
    <property type="entry name" value="Barwin-like endoglucanases"/>
    <property type="match status" value="1"/>
</dbReference>
<protein>
    <submittedName>
        <fullName evidence="1 2">Uncharacterized protein</fullName>
    </submittedName>
</protein>
<reference evidence="1" key="2">
    <citation type="submission" date="2016-05" db="EMBL/GenBank/DDBJ databases">
        <title>Comparative analysis highlights variable genome content of wheat rusts and divergence of the mating loci.</title>
        <authorList>
            <person name="Cuomo C.A."/>
            <person name="Bakkeren G."/>
            <person name="Szabo L."/>
            <person name="Khalil H."/>
            <person name="Joly D."/>
            <person name="Goldberg J."/>
            <person name="Young S."/>
            <person name="Zeng Q."/>
            <person name="Fellers J."/>
        </authorList>
    </citation>
    <scope>NUCLEOTIDE SEQUENCE [LARGE SCALE GENOMIC DNA]</scope>
    <source>
        <strain evidence="1">1-1 BBBD Race 1</strain>
    </source>
</reference>
<dbReference type="STRING" id="630390.A0A180GIY1"/>
<dbReference type="AlphaFoldDB" id="A0A180GIY1"/>
<evidence type="ECO:0000313" key="1">
    <source>
        <dbReference type="EMBL" id="OAV92399.1"/>
    </source>
</evidence>
<reference evidence="2 3" key="3">
    <citation type="journal article" date="2017" name="G3 (Bethesda)">
        <title>Comparative analysis highlights variable genome content of wheat rusts and divergence of the mating loci.</title>
        <authorList>
            <person name="Cuomo C.A."/>
            <person name="Bakkeren G."/>
            <person name="Khalil H.B."/>
            <person name="Panwar V."/>
            <person name="Joly D."/>
            <person name="Linning R."/>
            <person name="Sakthikumar S."/>
            <person name="Song X."/>
            <person name="Adiconis X."/>
            <person name="Fan L."/>
            <person name="Goldberg J.M."/>
            <person name="Levin J.Z."/>
            <person name="Young S."/>
            <person name="Zeng Q."/>
            <person name="Anikster Y."/>
            <person name="Bruce M."/>
            <person name="Wang M."/>
            <person name="Yin C."/>
            <person name="McCallum B."/>
            <person name="Szabo L.J."/>
            <person name="Hulbert S."/>
            <person name="Chen X."/>
            <person name="Fellers J.P."/>
        </authorList>
    </citation>
    <scope>NUCLEOTIDE SEQUENCE</scope>
    <source>
        <strain evidence="2">isolate 1-1 / race 1 (BBBD)</strain>
        <strain evidence="3">Isolate 1-1 / race 1 (BBBD)</strain>
    </source>
</reference>
<reference evidence="1" key="1">
    <citation type="submission" date="2009-11" db="EMBL/GenBank/DDBJ databases">
        <authorList>
            <consortium name="The Broad Institute Genome Sequencing Platform"/>
            <person name="Ward D."/>
            <person name="Feldgarden M."/>
            <person name="Earl A."/>
            <person name="Young S.K."/>
            <person name="Zeng Q."/>
            <person name="Koehrsen M."/>
            <person name="Alvarado L."/>
            <person name="Berlin A."/>
            <person name="Bochicchio J."/>
            <person name="Borenstein D."/>
            <person name="Chapman S.B."/>
            <person name="Chen Z."/>
            <person name="Engels R."/>
            <person name="Freedman E."/>
            <person name="Gellesch M."/>
            <person name="Goldberg J."/>
            <person name="Griggs A."/>
            <person name="Gujja S."/>
            <person name="Heilman E."/>
            <person name="Heiman D."/>
            <person name="Hepburn T."/>
            <person name="Howarth C."/>
            <person name="Jen D."/>
            <person name="Larson L."/>
            <person name="Lewis B."/>
            <person name="Mehta T."/>
            <person name="Park D."/>
            <person name="Pearson M."/>
            <person name="Roberts A."/>
            <person name="Saif S."/>
            <person name="Shea T."/>
            <person name="Shenoy N."/>
            <person name="Sisk P."/>
            <person name="Stolte C."/>
            <person name="Sykes S."/>
            <person name="Thomson T."/>
            <person name="Walk T."/>
            <person name="White J."/>
            <person name="Yandava C."/>
            <person name="Izard J."/>
            <person name="Baranova O.V."/>
            <person name="Blanton J.M."/>
            <person name="Tanner A.C."/>
            <person name="Dewhirst F.E."/>
            <person name="Haas B."/>
            <person name="Nusbaum C."/>
            <person name="Birren B."/>
        </authorList>
    </citation>
    <scope>NUCLEOTIDE SEQUENCE [LARGE SCALE GENOMIC DNA]</scope>
    <source>
        <strain evidence="1">1-1 BBBD Race 1</strain>
    </source>
</reference>
<dbReference type="InterPro" id="IPR036908">
    <property type="entry name" value="RlpA-like_sf"/>
</dbReference>
<dbReference type="Gene3D" id="2.40.40.10">
    <property type="entry name" value="RlpA-like domain"/>
    <property type="match status" value="1"/>
</dbReference>